<comment type="caution">
    <text evidence="1">The sequence shown here is derived from an EMBL/GenBank/DDBJ whole genome shotgun (WGS) entry which is preliminary data.</text>
</comment>
<dbReference type="EMBL" id="JBBWRZ010000011">
    <property type="protein sequence ID" value="KAK8225764.1"/>
    <property type="molecule type" value="Genomic_DNA"/>
</dbReference>
<reference evidence="1 2" key="1">
    <citation type="submission" date="2024-04" db="EMBL/GenBank/DDBJ databases">
        <title>Phyllosticta paracitricarpa is synonymous to the EU quarantine fungus P. citricarpa based on phylogenomic analyses.</title>
        <authorList>
            <consortium name="Lawrence Berkeley National Laboratory"/>
            <person name="Van Ingen-Buijs V.A."/>
            <person name="Van Westerhoven A.C."/>
            <person name="Haridas S."/>
            <person name="Skiadas P."/>
            <person name="Martin F."/>
            <person name="Groenewald J.Z."/>
            <person name="Crous P.W."/>
            <person name="Seidl M.F."/>
        </authorList>
    </citation>
    <scope>NUCLEOTIDE SEQUENCE [LARGE SCALE GENOMIC DNA]</scope>
    <source>
        <strain evidence="1 2">CBS 123374</strain>
    </source>
</reference>
<evidence type="ECO:0000313" key="2">
    <source>
        <dbReference type="Proteomes" id="UP001492380"/>
    </source>
</evidence>
<accession>A0ABR1YC41</accession>
<keyword evidence="2" id="KW-1185">Reference proteome</keyword>
<protein>
    <submittedName>
        <fullName evidence="1">Uncharacterized protein</fullName>
    </submittedName>
</protein>
<name>A0ABR1YC41_9PEZI</name>
<dbReference type="Proteomes" id="UP001492380">
    <property type="component" value="Unassembled WGS sequence"/>
</dbReference>
<evidence type="ECO:0000313" key="1">
    <source>
        <dbReference type="EMBL" id="KAK8225764.1"/>
    </source>
</evidence>
<organism evidence="1 2">
    <name type="scientific">Phyllosticta capitalensis</name>
    <dbReference type="NCBI Taxonomy" id="121624"/>
    <lineage>
        <taxon>Eukaryota</taxon>
        <taxon>Fungi</taxon>
        <taxon>Dikarya</taxon>
        <taxon>Ascomycota</taxon>
        <taxon>Pezizomycotina</taxon>
        <taxon>Dothideomycetes</taxon>
        <taxon>Dothideomycetes incertae sedis</taxon>
        <taxon>Botryosphaeriales</taxon>
        <taxon>Phyllostictaceae</taxon>
        <taxon>Phyllosticta</taxon>
    </lineage>
</organism>
<sequence>MLRIPTAVKTDGCSSKVARIKPFKNHNSTINGAPSPCRHQIQHVAQPEQDPACLILQLPFSSIRFSTDVKKRLANLAVLPYPRLISSPTSAGEISALLQFRMSDSMSHIETAKSHREQGNALIAHLAKYESLAATIETRLYKIDADLNSYWDMATDLALGMSDAQHHRIVKFLHAFDKKDVHLKVLLRDLAYYTRTIKSGRIAMEAMLANLERLAVQCNDGTVEPATTFFGCQVSRIRHRHLVIEEMPYKANLDRLSEKAKVLQREKAVLKVQVAGVVKRLDEGLKSEP</sequence>
<proteinExistence type="predicted"/>
<gene>
    <name evidence="1" type="ORF">HDK90DRAFT_66483</name>
</gene>